<feature type="domain" description="Insertion element IS402-like" evidence="1">
    <location>
        <begin position="34"/>
        <end position="87"/>
    </location>
</feature>
<organism evidence="2 3">
    <name type="scientific">Nonomuraea wenchangensis</name>
    <dbReference type="NCBI Taxonomy" id="568860"/>
    <lineage>
        <taxon>Bacteria</taxon>
        <taxon>Bacillati</taxon>
        <taxon>Actinomycetota</taxon>
        <taxon>Actinomycetes</taxon>
        <taxon>Streptosporangiales</taxon>
        <taxon>Streptosporangiaceae</taxon>
        <taxon>Nonomuraea</taxon>
    </lineage>
</organism>
<evidence type="ECO:0000313" key="3">
    <source>
        <dbReference type="Proteomes" id="UP000199361"/>
    </source>
</evidence>
<dbReference type="Pfam" id="PF13340">
    <property type="entry name" value="DUF4096"/>
    <property type="match status" value="1"/>
</dbReference>
<dbReference type="PANTHER" id="PTHR46637">
    <property type="entry name" value="TIS1421-TRANSPOSASE PROTEIN A"/>
    <property type="match status" value="1"/>
</dbReference>
<dbReference type="PANTHER" id="PTHR46637:SF1">
    <property type="entry name" value="BLL5188 PROTEIN"/>
    <property type="match status" value="1"/>
</dbReference>
<name>A0A1I0KIY2_9ACTN</name>
<dbReference type="STRING" id="568860.SAMN05421811_108139"/>
<protein>
    <submittedName>
        <fullName evidence="2">Putative transposase of IS4/5 family</fullName>
    </submittedName>
</protein>
<evidence type="ECO:0000259" key="1">
    <source>
        <dbReference type="Pfam" id="PF13340"/>
    </source>
</evidence>
<gene>
    <name evidence="2" type="ORF">SAMN05421811_108139</name>
</gene>
<dbReference type="InterPro" id="IPR025161">
    <property type="entry name" value="IS402-like_dom"/>
</dbReference>
<reference evidence="2 3" key="1">
    <citation type="submission" date="2016-10" db="EMBL/GenBank/DDBJ databases">
        <authorList>
            <person name="de Groot N.N."/>
        </authorList>
    </citation>
    <scope>NUCLEOTIDE SEQUENCE [LARGE SCALE GENOMIC DNA]</scope>
    <source>
        <strain evidence="2 3">CGMCC 4.5598</strain>
    </source>
</reference>
<dbReference type="Proteomes" id="UP000199361">
    <property type="component" value="Unassembled WGS sequence"/>
</dbReference>
<dbReference type="AlphaFoldDB" id="A0A1I0KIY2"/>
<accession>A0A1I0KIY2</accession>
<dbReference type="EMBL" id="FOHX01000008">
    <property type="protein sequence ID" value="SEU24658.1"/>
    <property type="molecule type" value="Genomic_DNA"/>
</dbReference>
<proteinExistence type="predicted"/>
<evidence type="ECO:0000313" key="2">
    <source>
        <dbReference type="EMBL" id="SEU24658.1"/>
    </source>
</evidence>
<sequence length="120" mass="13541">MTGKSLPDRRRTTGGWAFDGLCSSRWFRQRRHDPKVAVDDRTIPTAIMYVATTGCAWQQLPPAFGASWHPMHRLFTEWSTSRVWAKLYRVLLTKLGARGELDWSRCALGSVSARAMKGGS</sequence>
<keyword evidence="3" id="KW-1185">Reference proteome</keyword>
<dbReference type="InterPro" id="IPR052909">
    <property type="entry name" value="Transposase_6_like"/>
</dbReference>